<keyword evidence="2" id="KW-1185">Reference proteome</keyword>
<accession>A0AA36MT35</accession>
<protein>
    <submittedName>
        <fullName evidence="1">Uncharacterized protein</fullName>
    </submittedName>
</protein>
<name>A0AA36MT35_9DINO</name>
<dbReference type="AlphaFoldDB" id="A0AA36MT35"/>
<evidence type="ECO:0000313" key="2">
    <source>
        <dbReference type="Proteomes" id="UP001178507"/>
    </source>
</evidence>
<organism evidence="1 2">
    <name type="scientific">Effrenium voratum</name>
    <dbReference type="NCBI Taxonomy" id="2562239"/>
    <lineage>
        <taxon>Eukaryota</taxon>
        <taxon>Sar</taxon>
        <taxon>Alveolata</taxon>
        <taxon>Dinophyceae</taxon>
        <taxon>Suessiales</taxon>
        <taxon>Symbiodiniaceae</taxon>
        <taxon>Effrenium</taxon>
    </lineage>
</organism>
<reference evidence="1" key="1">
    <citation type="submission" date="2023-08" db="EMBL/GenBank/DDBJ databases">
        <authorList>
            <person name="Chen Y."/>
            <person name="Shah S."/>
            <person name="Dougan E. K."/>
            <person name="Thang M."/>
            <person name="Chan C."/>
        </authorList>
    </citation>
    <scope>NUCLEOTIDE SEQUENCE</scope>
</reference>
<feature type="non-terminal residue" evidence="1">
    <location>
        <position position="78"/>
    </location>
</feature>
<evidence type="ECO:0000313" key="1">
    <source>
        <dbReference type="EMBL" id="CAJ1382877.1"/>
    </source>
</evidence>
<gene>
    <name evidence="1" type="ORF">EVOR1521_LOCUS10138</name>
</gene>
<sequence length="78" mass="9066">AWADVAAGWQDDLHQRCGCQCRRAERRLHLPARRLCPLCELQCKAWGWSHHRVVASPTARQHDLQQLLCAIRGRCHCR</sequence>
<dbReference type="Proteomes" id="UP001178507">
    <property type="component" value="Unassembled WGS sequence"/>
</dbReference>
<proteinExistence type="predicted"/>
<feature type="non-terminal residue" evidence="1">
    <location>
        <position position="1"/>
    </location>
</feature>
<dbReference type="EMBL" id="CAUJNA010000952">
    <property type="protein sequence ID" value="CAJ1382877.1"/>
    <property type="molecule type" value="Genomic_DNA"/>
</dbReference>
<comment type="caution">
    <text evidence="1">The sequence shown here is derived from an EMBL/GenBank/DDBJ whole genome shotgun (WGS) entry which is preliminary data.</text>
</comment>